<gene>
    <name evidence="2" type="ORF">GCM10012282_49540</name>
</gene>
<reference evidence="2" key="2">
    <citation type="submission" date="2020-09" db="EMBL/GenBank/DDBJ databases">
        <authorList>
            <person name="Sun Q."/>
            <person name="Zhou Y."/>
        </authorList>
    </citation>
    <scope>NUCLEOTIDE SEQUENCE</scope>
    <source>
        <strain evidence="2">CGMCC 4.7272</strain>
    </source>
</reference>
<proteinExistence type="predicted"/>
<organism evidence="2 3">
    <name type="scientific">Streptomyces lacrimifluminis</name>
    <dbReference type="NCBI Taxonomy" id="1500077"/>
    <lineage>
        <taxon>Bacteria</taxon>
        <taxon>Bacillati</taxon>
        <taxon>Actinomycetota</taxon>
        <taxon>Actinomycetes</taxon>
        <taxon>Kitasatosporales</taxon>
        <taxon>Streptomycetaceae</taxon>
        <taxon>Streptomyces</taxon>
    </lineage>
</organism>
<name>A0A917P0E2_9ACTN</name>
<protein>
    <submittedName>
        <fullName evidence="2">Uncharacterized protein</fullName>
    </submittedName>
</protein>
<dbReference type="Proteomes" id="UP000625682">
    <property type="component" value="Unassembled WGS sequence"/>
</dbReference>
<evidence type="ECO:0000313" key="2">
    <source>
        <dbReference type="EMBL" id="GGJ46707.1"/>
    </source>
</evidence>
<dbReference type="EMBL" id="BMMU01000017">
    <property type="protein sequence ID" value="GGJ46707.1"/>
    <property type="molecule type" value="Genomic_DNA"/>
</dbReference>
<feature type="compositionally biased region" description="Basic and acidic residues" evidence="1">
    <location>
        <begin position="1"/>
        <end position="10"/>
    </location>
</feature>
<feature type="region of interest" description="Disordered" evidence="1">
    <location>
        <begin position="90"/>
        <end position="120"/>
    </location>
</feature>
<sequence>MRPDRQHDQLPRLVNPAVDSAGGLGTLGGVLRDVARDSRGGKPLPRPELLDGPHVDLLAEAMPHGSAHGQVGSRLARGPRRAAGELLAERARRGRLPDRPEPRHQLHGSQLRFEEVVHHNDNDDDALRQRLVSSA</sequence>
<evidence type="ECO:0000313" key="3">
    <source>
        <dbReference type="Proteomes" id="UP000625682"/>
    </source>
</evidence>
<dbReference type="AlphaFoldDB" id="A0A917P0E2"/>
<evidence type="ECO:0000256" key="1">
    <source>
        <dbReference type="SAM" id="MobiDB-lite"/>
    </source>
</evidence>
<accession>A0A917P0E2</accession>
<reference evidence="2" key="1">
    <citation type="journal article" date="2014" name="Int. J. Syst. Evol. Microbiol.">
        <title>Complete genome sequence of Corynebacterium casei LMG S-19264T (=DSM 44701T), isolated from a smear-ripened cheese.</title>
        <authorList>
            <consortium name="US DOE Joint Genome Institute (JGI-PGF)"/>
            <person name="Walter F."/>
            <person name="Albersmeier A."/>
            <person name="Kalinowski J."/>
            <person name="Ruckert C."/>
        </authorList>
    </citation>
    <scope>NUCLEOTIDE SEQUENCE</scope>
    <source>
        <strain evidence="2">CGMCC 4.7272</strain>
    </source>
</reference>
<comment type="caution">
    <text evidence="2">The sequence shown here is derived from an EMBL/GenBank/DDBJ whole genome shotgun (WGS) entry which is preliminary data.</text>
</comment>
<feature type="region of interest" description="Disordered" evidence="1">
    <location>
        <begin position="1"/>
        <end position="27"/>
    </location>
</feature>
<feature type="compositionally biased region" description="Basic and acidic residues" evidence="1">
    <location>
        <begin position="90"/>
        <end position="104"/>
    </location>
</feature>
<keyword evidence="3" id="KW-1185">Reference proteome</keyword>